<dbReference type="EMBL" id="JBHMCE010000009">
    <property type="protein sequence ID" value="MFB9530775.1"/>
    <property type="molecule type" value="Genomic_DNA"/>
</dbReference>
<feature type="transmembrane region" description="Helical" evidence="2">
    <location>
        <begin position="301"/>
        <end position="325"/>
    </location>
</feature>
<feature type="transmembrane region" description="Helical" evidence="2">
    <location>
        <begin position="120"/>
        <end position="141"/>
    </location>
</feature>
<comment type="caution">
    <text evidence="3">The sequence shown here is derived from an EMBL/GenBank/DDBJ whole genome shotgun (WGS) entry which is preliminary data.</text>
</comment>
<keyword evidence="2" id="KW-1133">Transmembrane helix</keyword>
<feature type="transmembrane region" description="Helical" evidence="2">
    <location>
        <begin position="49"/>
        <end position="71"/>
    </location>
</feature>
<dbReference type="PANTHER" id="PTHR36844:SF1">
    <property type="entry name" value="PROTEASE PRSW"/>
    <property type="match status" value="1"/>
</dbReference>
<keyword evidence="3" id="KW-0378">Hydrolase</keyword>
<feature type="transmembrane region" description="Helical" evidence="2">
    <location>
        <begin position="194"/>
        <end position="216"/>
    </location>
</feature>
<dbReference type="PANTHER" id="PTHR36844">
    <property type="entry name" value="PROTEASE PRSW"/>
    <property type="match status" value="1"/>
</dbReference>
<proteinExistence type="predicted"/>
<evidence type="ECO:0000256" key="2">
    <source>
        <dbReference type="SAM" id="Phobius"/>
    </source>
</evidence>
<reference evidence="3 4" key="1">
    <citation type="submission" date="2024-09" db="EMBL/GenBank/DDBJ databases">
        <authorList>
            <person name="Sun Q."/>
            <person name="Mori K."/>
        </authorList>
    </citation>
    <scope>NUCLEOTIDE SEQUENCE [LARGE SCALE GENOMIC DNA]</scope>
    <source>
        <strain evidence="3 4">JCM 3323</strain>
    </source>
</reference>
<feature type="region of interest" description="Disordered" evidence="1">
    <location>
        <begin position="1"/>
        <end position="45"/>
    </location>
</feature>
<dbReference type="Pfam" id="PF13367">
    <property type="entry name" value="PrsW-protease"/>
    <property type="match status" value="1"/>
</dbReference>
<feature type="compositionally biased region" description="Polar residues" evidence="1">
    <location>
        <begin position="1"/>
        <end position="14"/>
    </location>
</feature>
<keyword evidence="2" id="KW-0472">Membrane</keyword>
<keyword evidence="3" id="KW-0482">Metalloprotease</keyword>
<keyword evidence="4" id="KW-1185">Reference proteome</keyword>
<sequence>MVTASSFESPSQGTWAGAPRRRTESGRTAGPGLVHPAPPDPGRQPGRQAAITTLVICGLFALLAMGYQLSWLVAQSDRSPAEYALGLALSLALAFTPLPVMFAAVVALNRLSPPPWSQLALVFGWGAGIAAFFSVAMESWVSADLQLYFGVDATAAETVSSVMVAPPVEEAFKGAALFALLLHRRRAIGSLTDGVVHAAVAGLGFGATENVLYYLIPIVGEGVEEGLAFAAVRGPLMLFMHPLWTSLIGLGVGYALVARGRARRPAIGLGYAGATLLHFLWNHTIDGAPVAQAGAGPWSGAATWLAGMGKVYLLELTVAGALITVTARERTRRPR</sequence>
<dbReference type="Proteomes" id="UP001589646">
    <property type="component" value="Unassembled WGS sequence"/>
</dbReference>
<keyword evidence="3" id="KW-0645">Protease</keyword>
<keyword evidence="2" id="KW-0812">Transmembrane</keyword>
<feature type="transmembrane region" description="Helical" evidence="2">
    <location>
        <begin position="236"/>
        <end position="257"/>
    </location>
</feature>
<protein>
    <submittedName>
        <fullName evidence="3">PrsW family intramembrane metalloprotease</fullName>
    </submittedName>
</protein>
<feature type="transmembrane region" description="Helical" evidence="2">
    <location>
        <begin position="83"/>
        <end position="108"/>
    </location>
</feature>
<evidence type="ECO:0000313" key="4">
    <source>
        <dbReference type="Proteomes" id="UP001589646"/>
    </source>
</evidence>
<evidence type="ECO:0000313" key="3">
    <source>
        <dbReference type="EMBL" id="MFB9530775.1"/>
    </source>
</evidence>
<dbReference type="RefSeq" id="WP_346120867.1">
    <property type="nucleotide sequence ID" value="NZ_BAAAXC010000012.1"/>
</dbReference>
<organism evidence="3 4">
    <name type="scientific">Nonomuraea roseola</name>
    <dbReference type="NCBI Taxonomy" id="46179"/>
    <lineage>
        <taxon>Bacteria</taxon>
        <taxon>Bacillati</taxon>
        <taxon>Actinomycetota</taxon>
        <taxon>Actinomycetes</taxon>
        <taxon>Streptosporangiales</taxon>
        <taxon>Streptosporangiaceae</taxon>
        <taxon>Nonomuraea</taxon>
    </lineage>
</organism>
<evidence type="ECO:0000256" key="1">
    <source>
        <dbReference type="SAM" id="MobiDB-lite"/>
    </source>
</evidence>
<accession>A0ABV5Q5Q1</accession>
<name>A0ABV5Q5Q1_9ACTN</name>
<gene>
    <name evidence="3" type="ORF">ACFFRN_29630</name>
</gene>
<dbReference type="InterPro" id="IPR026898">
    <property type="entry name" value="PrsW"/>
</dbReference>
<dbReference type="GO" id="GO:0008237">
    <property type="term" value="F:metallopeptidase activity"/>
    <property type="evidence" value="ECO:0007669"/>
    <property type="project" value="UniProtKB-KW"/>
</dbReference>
<feature type="transmembrane region" description="Helical" evidence="2">
    <location>
        <begin position="264"/>
        <end position="281"/>
    </location>
</feature>